<gene>
    <name evidence="1" type="ORF">CRYO30217_01342</name>
</gene>
<dbReference type="Proteomes" id="UP000683507">
    <property type="component" value="Chromosome"/>
</dbReference>
<evidence type="ECO:0000313" key="1">
    <source>
        <dbReference type="EMBL" id="CAG5080496.1"/>
    </source>
</evidence>
<sequence length="105" mass="11753">MKNQIFIPTILILLFSSACTTGSDLRGKYKKSHDDKTYLIVEENNGGLCGNIFVDGKIWPYQIGEKGPISAGQHNITCSDKPETEGLISFEVMEGTTYRFQYWGP</sequence>
<organism evidence="1 2">
    <name type="scientific">Parvicella tangerina</name>
    <dbReference type="NCBI Taxonomy" id="2829795"/>
    <lineage>
        <taxon>Bacteria</taxon>
        <taxon>Pseudomonadati</taxon>
        <taxon>Bacteroidota</taxon>
        <taxon>Flavobacteriia</taxon>
        <taxon>Flavobacteriales</taxon>
        <taxon>Parvicellaceae</taxon>
        <taxon>Parvicella</taxon>
    </lineage>
</organism>
<dbReference type="EMBL" id="OU015584">
    <property type="protein sequence ID" value="CAG5080496.1"/>
    <property type="molecule type" value="Genomic_DNA"/>
</dbReference>
<accession>A0A916JLL2</accession>
<dbReference type="KEGG" id="ptan:CRYO30217_01342"/>
<dbReference type="AlphaFoldDB" id="A0A916JLL2"/>
<evidence type="ECO:0000313" key="2">
    <source>
        <dbReference type="Proteomes" id="UP000683507"/>
    </source>
</evidence>
<keyword evidence="2" id="KW-1185">Reference proteome</keyword>
<evidence type="ECO:0008006" key="3">
    <source>
        <dbReference type="Google" id="ProtNLM"/>
    </source>
</evidence>
<reference evidence="1" key="1">
    <citation type="submission" date="2021-04" db="EMBL/GenBank/DDBJ databases">
        <authorList>
            <person name="Rodrigo-Torres L."/>
            <person name="Arahal R. D."/>
            <person name="Lucena T."/>
        </authorList>
    </citation>
    <scope>NUCLEOTIDE SEQUENCE</scope>
    <source>
        <strain evidence="1">AS29M-1</strain>
    </source>
</reference>
<name>A0A916JLL2_9FLAO</name>
<dbReference type="RefSeq" id="WP_258541542.1">
    <property type="nucleotide sequence ID" value="NZ_OU015584.1"/>
</dbReference>
<proteinExistence type="predicted"/>
<dbReference type="PROSITE" id="PS51257">
    <property type="entry name" value="PROKAR_LIPOPROTEIN"/>
    <property type="match status" value="1"/>
</dbReference>
<protein>
    <recommendedName>
        <fullName evidence="3">Lipoprotein</fullName>
    </recommendedName>
</protein>